<dbReference type="InterPro" id="IPR004481">
    <property type="entry name" value="K/Na/Ca-exchanger"/>
</dbReference>
<evidence type="ECO:0000259" key="10">
    <source>
        <dbReference type="Pfam" id="PF01699"/>
    </source>
</evidence>
<proteinExistence type="inferred from homology"/>
<evidence type="ECO:0000256" key="9">
    <source>
        <dbReference type="SAM" id="Phobius"/>
    </source>
</evidence>
<dbReference type="GO" id="GO:0006874">
    <property type="term" value="P:intracellular calcium ion homeostasis"/>
    <property type="evidence" value="ECO:0007669"/>
    <property type="project" value="TreeGrafter"/>
</dbReference>
<evidence type="ECO:0000256" key="1">
    <source>
        <dbReference type="ARBA" id="ARBA00004141"/>
    </source>
</evidence>
<organism evidence="11 12">
    <name type="scientific">Pelobates cultripes</name>
    <name type="common">Western spadefoot toad</name>
    <dbReference type="NCBI Taxonomy" id="61616"/>
    <lineage>
        <taxon>Eukaryota</taxon>
        <taxon>Metazoa</taxon>
        <taxon>Chordata</taxon>
        <taxon>Craniata</taxon>
        <taxon>Vertebrata</taxon>
        <taxon>Euteleostomi</taxon>
        <taxon>Amphibia</taxon>
        <taxon>Batrachia</taxon>
        <taxon>Anura</taxon>
        <taxon>Pelobatoidea</taxon>
        <taxon>Pelobatidae</taxon>
        <taxon>Pelobates</taxon>
    </lineage>
</organism>
<keyword evidence="3" id="KW-0050">Antiport</keyword>
<evidence type="ECO:0000313" key="11">
    <source>
        <dbReference type="EMBL" id="CAH2253158.1"/>
    </source>
</evidence>
<dbReference type="FunFam" id="1.20.1420.30:FF:000037">
    <property type="entry name" value="Predicted protein"/>
    <property type="match status" value="1"/>
</dbReference>
<comment type="similarity">
    <text evidence="2">Belongs to the Ca(2+):cation antiporter (CaCA) (TC 2.A.19) family. SLC24A subfamily.</text>
</comment>
<comment type="subcellular location">
    <subcellularLocation>
        <location evidence="1">Membrane</location>
        <topology evidence="1">Multi-pass membrane protein</topology>
    </subcellularLocation>
</comment>
<evidence type="ECO:0000256" key="3">
    <source>
        <dbReference type="ARBA" id="ARBA00022449"/>
    </source>
</evidence>
<keyword evidence="4" id="KW-0106">Calcium</keyword>
<evidence type="ECO:0000256" key="8">
    <source>
        <dbReference type="ARBA" id="ARBA00033627"/>
    </source>
</evidence>
<keyword evidence="4" id="KW-0109">Calcium transport</keyword>
<comment type="catalytic activity">
    <reaction evidence="8">
        <text>Ca(2+)(out) + K(+)(out) + 4 Na(+)(in) = Ca(2+)(in) + K(+)(in) + 4 Na(+)(out)</text>
        <dbReference type="Rhea" id="RHEA:69967"/>
        <dbReference type="ChEBI" id="CHEBI:29101"/>
        <dbReference type="ChEBI" id="CHEBI:29103"/>
        <dbReference type="ChEBI" id="CHEBI:29108"/>
    </reaction>
</comment>
<evidence type="ECO:0000313" key="12">
    <source>
        <dbReference type="Proteomes" id="UP001295444"/>
    </source>
</evidence>
<dbReference type="GO" id="GO:0008273">
    <property type="term" value="F:calcium, potassium:sodium antiporter activity"/>
    <property type="evidence" value="ECO:0007669"/>
    <property type="project" value="TreeGrafter"/>
</dbReference>
<dbReference type="InterPro" id="IPR004837">
    <property type="entry name" value="NaCa_Exmemb"/>
</dbReference>
<evidence type="ECO:0000256" key="7">
    <source>
        <dbReference type="ARBA" id="ARBA00023136"/>
    </source>
</evidence>
<feature type="transmembrane region" description="Helical" evidence="9">
    <location>
        <begin position="186"/>
        <end position="210"/>
    </location>
</feature>
<evidence type="ECO:0000256" key="6">
    <source>
        <dbReference type="ARBA" id="ARBA00022989"/>
    </source>
</evidence>
<dbReference type="InterPro" id="IPR044880">
    <property type="entry name" value="NCX_ion-bd_dom_sf"/>
</dbReference>
<dbReference type="EMBL" id="OW240913">
    <property type="protein sequence ID" value="CAH2253158.1"/>
    <property type="molecule type" value="Genomic_DNA"/>
</dbReference>
<keyword evidence="4" id="KW-0406">Ion transport</keyword>
<keyword evidence="5 9" id="KW-0812">Transmembrane</keyword>
<gene>
    <name evidence="11" type="ORF">PECUL_23A019718</name>
</gene>
<dbReference type="GO" id="GO:0005886">
    <property type="term" value="C:plasma membrane"/>
    <property type="evidence" value="ECO:0007669"/>
    <property type="project" value="TreeGrafter"/>
</dbReference>
<feature type="transmembrane region" description="Helical" evidence="9">
    <location>
        <begin position="216"/>
        <end position="239"/>
    </location>
</feature>
<evidence type="ECO:0000256" key="5">
    <source>
        <dbReference type="ARBA" id="ARBA00022692"/>
    </source>
</evidence>
<name>A0AAD1VUV3_PELCU</name>
<dbReference type="Gene3D" id="1.20.1420.30">
    <property type="entry name" value="NCX, central ion-binding region"/>
    <property type="match status" value="1"/>
</dbReference>
<dbReference type="Proteomes" id="UP001295444">
    <property type="component" value="Chromosome 02"/>
</dbReference>
<dbReference type="PANTHER" id="PTHR10846">
    <property type="entry name" value="SODIUM/POTASSIUM/CALCIUM EXCHANGER"/>
    <property type="match status" value="1"/>
</dbReference>
<feature type="transmembrane region" description="Helical" evidence="9">
    <location>
        <begin position="147"/>
        <end position="165"/>
    </location>
</feature>
<feature type="transmembrane region" description="Helical" evidence="9">
    <location>
        <begin position="52"/>
        <end position="74"/>
    </location>
</feature>
<keyword evidence="7 9" id="KW-0472">Membrane</keyword>
<protein>
    <submittedName>
        <fullName evidence="11">Sodium potassium calcium exchanger 3-like</fullName>
    </submittedName>
</protein>
<accession>A0AAD1VUV3</accession>
<dbReference type="PANTHER" id="PTHR10846:SF42">
    <property type="entry name" value="SODIUM_POTASSIUM_CALCIUM EXCHANGER 3"/>
    <property type="match status" value="1"/>
</dbReference>
<dbReference type="Pfam" id="PF01699">
    <property type="entry name" value="Na_Ca_ex"/>
    <property type="match status" value="1"/>
</dbReference>
<feature type="domain" description="Sodium/calcium exchanger membrane region" evidence="10">
    <location>
        <begin position="151"/>
        <end position="256"/>
    </location>
</feature>
<keyword evidence="6 9" id="KW-1133">Transmembrane helix</keyword>
<dbReference type="AlphaFoldDB" id="A0AAD1VUV3"/>
<keyword evidence="12" id="KW-1185">Reference proteome</keyword>
<dbReference type="GO" id="GO:0005262">
    <property type="term" value="F:calcium channel activity"/>
    <property type="evidence" value="ECO:0007669"/>
    <property type="project" value="TreeGrafter"/>
</dbReference>
<evidence type="ECO:0000256" key="4">
    <source>
        <dbReference type="ARBA" id="ARBA00022568"/>
    </source>
</evidence>
<sequence length="267" mass="29433">MVLVLGMDMATSIGSLQDGPAQGKQRLLTAQRGMLKTRHQRANKTRRKRKELLLGQMCFMGCLWLVGSSFSYWVGNSGYGKFNHLADEQIRAVEANKWNGRGLLWADQENITEVETEKPHRKNCTEPALHEFPSDIFSNEDRKHGAIALHVLFAMYMFYALAIVCDDFFVPSLEKISERLQLSEDVAGATFMAAGSSAPELFTSVIGVFITKGDVGVGTIVGSAVFNILCIIGVCGLFAGQATCLKTHIVFLYFAVNMATKVVYTCT</sequence>
<keyword evidence="4" id="KW-0813">Transport</keyword>
<reference evidence="11" key="1">
    <citation type="submission" date="2022-03" db="EMBL/GenBank/DDBJ databases">
        <authorList>
            <person name="Alioto T."/>
            <person name="Alioto T."/>
            <person name="Gomez Garrido J."/>
        </authorList>
    </citation>
    <scope>NUCLEOTIDE SEQUENCE</scope>
</reference>
<evidence type="ECO:0000256" key="2">
    <source>
        <dbReference type="ARBA" id="ARBA00005364"/>
    </source>
</evidence>